<gene>
    <name evidence="3" type="primary">ephA</name>
    <name evidence="3" type="ORF">MANY_33570</name>
</gene>
<dbReference type="InterPro" id="IPR000639">
    <property type="entry name" value="Epox_hydrolase-like"/>
</dbReference>
<dbReference type="PANTHER" id="PTHR43329">
    <property type="entry name" value="EPOXIDE HYDROLASE"/>
    <property type="match status" value="1"/>
</dbReference>
<dbReference type="Pfam" id="PF00561">
    <property type="entry name" value="Abhydrolase_1"/>
    <property type="match status" value="1"/>
</dbReference>
<proteinExistence type="predicted"/>
<dbReference type="Proteomes" id="UP000467249">
    <property type="component" value="Chromosome"/>
</dbReference>
<feature type="domain" description="AB hydrolase-1" evidence="2">
    <location>
        <begin position="74"/>
        <end position="351"/>
    </location>
</feature>
<keyword evidence="1 3" id="KW-0378">Hydrolase</keyword>
<evidence type="ECO:0000256" key="1">
    <source>
        <dbReference type="ARBA" id="ARBA00022801"/>
    </source>
</evidence>
<reference evidence="3 4" key="1">
    <citation type="journal article" date="2019" name="Emerg. Microbes Infect.">
        <title>Comprehensive subspecies identification of 175 nontuberculous mycobacteria species based on 7547 genomic profiles.</title>
        <authorList>
            <person name="Matsumoto Y."/>
            <person name="Kinjo T."/>
            <person name="Motooka D."/>
            <person name="Nabeya D."/>
            <person name="Jung N."/>
            <person name="Uechi K."/>
            <person name="Horii T."/>
            <person name="Iida T."/>
            <person name="Fujita J."/>
            <person name="Nakamura S."/>
        </authorList>
    </citation>
    <scope>NUCLEOTIDE SEQUENCE [LARGE SCALE GENOMIC DNA]</scope>
    <source>
        <strain evidence="3 4">JCM 30275</strain>
    </source>
</reference>
<dbReference type="SUPFAM" id="SSF53474">
    <property type="entry name" value="alpha/beta-Hydrolases"/>
    <property type="match status" value="1"/>
</dbReference>
<dbReference type="AlphaFoldDB" id="A0A6N4W7R1"/>
<dbReference type="PRINTS" id="PR00111">
    <property type="entry name" value="ABHYDROLASE"/>
</dbReference>
<evidence type="ECO:0000313" key="3">
    <source>
        <dbReference type="EMBL" id="BBZ78020.1"/>
    </source>
</evidence>
<evidence type="ECO:0000313" key="4">
    <source>
        <dbReference type="Proteomes" id="UP000467249"/>
    </source>
</evidence>
<organism evidence="3 4">
    <name type="scientific">Mycolicibacterium anyangense</name>
    <dbReference type="NCBI Taxonomy" id="1431246"/>
    <lineage>
        <taxon>Bacteria</taxon>
        <taxon>Bacillati</taxon>
        <taxon>Actinomycetota</taxon>
        <taxon>Actinomycetes</taxon>
        <taxon>Mycobacteriales</taxon>
        <taxon>Mycobacteriaceae</taxon>
        <taxon>Mycolicibacterium</taxon>
    </lineage>
</organism>
<dbReference type="GO" id="GO:0016787">
    <property type="term" value="F:hydrolase activity"/>
    <property type="evidence" value="ECO:0007669"/>
    <property type="project" value="UniProtKB-KW"/>
</dbReference>
<keyword evidence="4" id="KW-1185">Reference proteome</keyword>
<accession>A0A6N4W7R1</accession>
<dbReference type="EMBL" id="AP022620">
    <property type="protein sequence ID" value="BBZ78020.1"/>
    <property type="molecule type" value="Genomic_DNA"/>
</dbReference>
<dbReference type="InterPro" id="IPR000073">
    <property type="entry name" value="AB_hydrolase_1"/>
</dbReference>
<dbReference type="InterPro" id="IPR029058">
    <property type="entry name" value="AB_hydrolase_fold"/>
</dbReference>
<protein>
    <submittedName>
        <fullName evidence="3">Epoxide hydrolase A</fullName>
    </submittedName>
</protein>
<sequence length="368" mass="40358">MRSWDSSGYRYTNVGQSPAGFRYGMVLVHPRANEALPAAVRLCLATTVAAPTERLVDVNGVRLRVLEAGDRGAPVVVLAHGFPELAYSWRHQIPVLADAGYHVLAPDQRGYGGSSRPEDIGAYDIAALTGDVAALLDDACAQRAAIVGHDFGAVVAWNMPLLHPDRVAAVAGLAVPPIPRPLTPPTEAFRRIFGDNFFYILYFQEPGPADAELARDPFRTMRVLLAGMRTPDGEEAAQRMLTPGPAGFLDRLTQPERLPDWLSPDELEHYATEFGRTGFSGALNWYRCFDRNWQILGHPAADTITVPALFIGGTDDPTLGFTRTDRATEMVKGPYRQVLLSGAGHWIQQERPADINRELLDFLSGSEW</sequence>
<dbReference type="PRINTS" id="PR00412">
    <property type="entry name" value="EPOXHYDRLASE"/>
</dbReference>
<dbReference type="Gene3D" id="3.40.50.1820">
    <property type="entry name" value="alpha/beta hydrolase"/>
    <property type="match status" value="1"/>
</dbReference>
<name>A0A6N4W7R1_9MYCO</name>
<evidence type="ECO:0000259" key="2">
    <source>
        <dbReference type="Pfam" id="PF00561"/>
    </source>
</evidence>
<dbReference type="KEGG" id="many:MANY_33570"/>